<reference evidence="1" key="1">
    <citation type="submission" date="2021-01" db="EMBL/GenBank/DDBJ databases">
        <authorList>
            <person name="Corre E."/>
            <person name="Pelletier E."/>
            <person name="Niang G."/>
            <person name="Scheremetjew M."/>
            <person name="Finn R."/>
            <person name="Kale V."/>
            <person name="Holt S."/>
            <person name="Cochrane G."/>
            <person name="Meng A."/>
            <person name="Brown T."/>
            <person name="Cohen L."/>
        </authorList>
    </citation>
    <scope>NUCLEOTIDE SEQUENCE</scope>
    <source>
        <strain evidence="1">CCCM811</strain>
    </source>
</reference>
<dbReference type="EMBL" id="HBIV01028346">
    <property type="protein sequence ID" value="CAE0668665.1"/>
    <property type="molecule type" value="Transcribed_RNA"/>
</dbReference>
<dbReference type="AlphaFoldDB" id="A0A7S3Z1A5"/>
<gene>
    <name evidence="1" type="ORF">LGLO00237_LOCUS20290</name>
</gene>
<sequence>MKEARVVLKSQHKTQWWVYHLPCGGVRHLLLGTPRGCVLLQNGIPKEMTATLRRPRHEGVPSDTVLDVVLLENELRVVDAYCLPGDLDLWTKPFRVRKDRISIFINSIRGGGAACLTHKAPMTLSAFVTEKPRADAEQLKSLFLYADCAKRPTPSLEFEFGGVGRPSSERRNGSEHQSHIAHLWGELLESVSDVER</sequence>
<accession>A0A7S3Z1A5</accession>
<protein>
    <submittedName>
        <fullName evidence="1">Uncharacterized protein</fullName>
    </submittedName>
</protein>
<evidence type="ECO:0000313" key="1">
    <source>
        <dbReference type="EMBL" id="CAE0668665.1"/>
    </source>
</evidence>
<proteinExistence type="predicted"/>
<organism evidence="1">
    <name type="scientific">Lotharella globosa</name>
    <dbReference type="NCBI Taxonomy" id="91324"/>
    <lineage>
        <taxon>Eukaryota</taxon>
        <taxon>Sar</taxon>
        <taxon>Rhizaria</taxon>
        <taxon>Cercozoa</taxon>
        <taxon>Chlorarachniophyceae</taxon>
        <taxon>Lotharella</taxon>
    </lineage>
</organism>
<name>A0A7S3Z1A5_9EUKA</name>